<evidence type="ECO:0000313" key="5">
    <source>
        <dbReference type="EMBL" id="MFC5239163.1"/>
    </source>
</evidence>
<dbReference type="PANTHER" id="PTHR43157:SF31">
    <property type="entry name" value="PHOSPHATIDYLINOSITOL-GLYCAN BIOSYNTHESIS CLASS F PROTEIN"/>
    <property type="match status" value="1"/>
</dbReference>
<dbReference type="EMBL" id="JBHSKN010000004">
    <property type="protein sequence ID" value="MFC5239163.1"/>
    <property type="molecule type" value="Genomic_DNA"/>
</dbReference>
<dbReference type="NCBIfam" id="NF004846">
    <property type="entry name" value="PRK06197.1"/>
    <property type="match status" value="1"/>
</dbReference>
<name>A0ABW0DQ54_9ACTN</name>
<comment type="similarity">
    <text evidence="2">Belongs to the short-chain dehydrogenases/reductases (SDR) family.</text>
</comment>
<feature type="region of interest" description="Disordered" evidence="3">
    <location>
        <begin position="250"/>
        <end position="275"/>
    </location>
</feature>
<dbReference type="InterPro" id="IPR002347">
    <property type="entry name" value="SDR_fam"/>
</dbReference>
<organism evidence="5 6">
    <name type="scientific">Streptomyces atrovirens</name>
    <dbReference type="NCBI Taxonomy" id="285556"/>
    <lineage>
        <taxon>Bacteria</taxon>
        <taxon>Bacillati</taxon>
        <taxon>Actinomycetota</taxon>
        <taxon>Actinomycetes</taxon>
        <taxon>Kitasatosporales</taxon>
        <taxon>Streptomycetaceae</taxon>
        <taxon>Streptomyces</taxon>
    </lineage>
</organism>
<dbReference type="PRINTS" id="PR00081">
    <property type="entry name" value="GDHRDH"/>
</dbReference>
<proteinExistence type="inferred from homology"/>
<evidence type="ECO:0000256" key="2">
    <source>
        <dbReference type="RuleBase" id="RU000363"/>
    </source>
</evidence>
<reference evidence="6" key="1">
    <citation type="journal article" date="2019" name="Int. J. Syst. Evol. Microbiol.">
        <title>The Global Catalogue of Microorganisms (GCM) 10K type strain sequencing project: providing services to taxonomists for standard genome sequencing and annotation.</title>
        <authorList>
            <consortium name="The Broad Institute Genomics Platform"/>
            <consortium name="The Broad Institute Genome Sequencing Center for Infectious Disease"/>
            <person name="Wu L."/>
            <person name="Ma J."/>
        </authorList>
    </citation>
    <scope>NUCLEOTIDE SEQUENCE [LARGE SCALE GENOMIC DNA]</scope>
    <source>
        <strain evidence="6">CGMCC 4.7131</strain>
    </source>
</reference>
<dbReference type="PANTHER" id="PTHR43157">
    <property type="entry name" value="PHOSPHATIDYLINOSITOL-GLYCAN BIOSYNTHESIS CLASS F PROTEIN-RELATED"/>
    <property type="match status" value="1"/>
</dbReference>
<evidence type="ECO:0000256" key="3">
    <source>
        <dbReference type="SAM" id="MobiDB-lite"/>
    </source>
</evidence>
<dbReference type="Proteomes" id="UP001596035">
    <property type="component" value="Unassembled WGS sequence"/>
</dbReference>
<keyword evidence="6" id="KW-1185">Reference proteome</keyword>
<dbReference type="SUPFAM" id="SSF51735">
    <property type="entry name" value="NAD(P)-binding Rossmann-fold domains"/>
    <property type="match status" value="1"/>
</dbReference>
<dbReference type="PRINTS" id="PR00080">
    <property type="entry name" value="SDRFAMILY"/>
</dbReference>
<comment type="caution">
    <text evidence="5">The sequence shown here is derived from an EMBL/GenBank/DDBJ whole genome shotgun (WGS) entry which is preliminary data.</text>
</comment>
<evidence type="ECO:0000313" key="6">
    <source>
        <dbReference type="Proteomes" id="UP001596035"/>
    </source>
</evidence>
<dbReference type="SMART" id="SM00822">
    <property type="entry name" value="PKS_KR"/>
    <property type="match status" value="1"/>
</dbReference>
<feature type="domain" description="Ketoreductase" evidence="4">
    <location>
        <begin position="14"/>
        <end position="214"/>
    </location>
</feature>
<feature type="compositionally biased region" description="Low complexity" evidence="3">
    <location>
        <begin position="265"/>
        <end position="275"/>
    </location>
</feature>
<dbReference type="Pfam" id="PF00106">
    <property type="entry name" value="adh_short"/>
    <property type="match status" value="1"/>
</dbReference>
<sequence length="316" mass="32935">MDWSPAGVPGQYGRTALVTGGSGGLGLEVARALAERGAHVVLACRSTARGRAAAARIGGSTEVVRLDLASLDSVRRAADGIRRRHRRLDLLVNNAGVMFPSRPRTEDGFEPHFGVNHLGHFALTGLLLDLMHGVPGSRVVTVASLAHRAGRGAMDGPRARDGAGHRSLSAYGRSKLANLMFARELQRRLAGSGAETLSVAAHPGLSATALWQGEAPAWLRPVSGVALRLLAQPPERAMLPVLRAATDPHLPGGAYLGPGERFESRGAPAPASSSRASRDASARFCLWELSEALTGVRYGLAPARTAAGGSPTTAGR</sequence>
<evidence type="ECO:0000259" key="4">
    <source>
        <dbReference type="SMART" id="SM00822"/>
    </source>
</evidence>
<protein>
    <submittedName>
        <fullName evidence="5">Oxidoreductase</fullName>
    </submittedName>
</protein>
<dbReference type="Gene3D" id="3.40.50.720">
    <property type="entry name" value="NAD(P)-binding Rossmann-like Domain"/>
    <property type="match status" value="1"/>
</dbReference>
<accession>A0ABW0DQ54</accession>
<gene>
    <name evidence="5" type="ORF">ACFPWV_04410</name>
</gene>
<dbReference type="InterPro" id="IPR036291">
    <property type="entry name" value="NAD(P)-bd_dom_sf"/>
</dbReference>
<dbReference type="RefSeq" id="WP_344561076.1">
    <property type="nucleotide sequence ID" value="NZ_BAAATG010000021.1"/>
</dbReference>
<dbReference type="InterPro" id="IPR057326">
    <property type="entry name" value="KR_dom"/>
</dbReference>
<keyword evidence="1" id="KW-0560">Oxidoreductase</keyword>
<evidence type="ECO:0000256" key="1">
    <source>
        <dbReference type="ARBA" id="ARBA00023002"/>
    </source>
</evidence>